<dbReference type="InterPro" id="IPR023586">
    <property type="entry name" value="Ile-tRNA-ligase_type2"/>
</dbReference>
<dbReference type="AlphaFoldDB" id="A0AAV5VCG4"/>
<keyword evidence="2" id="KW-0547">Nucleotide-binding</keyword>
<evidence type="ECO:0000256" key="4">
    <source>
        <dbReference type="ARBA" id="ARBA00022917"/>
    </source>
</evidence>
<dbReference type="InterPro" id="IPR009008">
    <property type="entry name" value="Val/Leu/Ile-tRNA-synth_edit"/>
</dbReference>
<evidence type="ECO:0000256" key="5">
    <source>
        <dbReference type="ARBA" id="ARBA00023146"/>
    </source>
</evidence>
<dbReference type="EMBL" id="BTSY01000002">
    <property type="protein sequence ID" value="GMT15615.1"/>
    <property type="molecule type" value="Genomic_DNA"/>
</dbReference>
<evidence type="ECO:0000256" key="1">
    <source>
        <dbReference type="ARBA" id="ARBA00022598"/>
    </source>
</evidence>
<keyword evidence="1" id="KW-0436">Ligase</keyword>
<feature type="non-terminal residue" evidence="6">
    <location>
        <position position="226"/>
    </location>
</feature>
<keyword evidence="3" id="KW-0067">ATP-binding</keyword>
<gene>
    <name evidence="6" type="ORF">PFISCL1PPCAC_6912</name>
</gene>
<reference evidence="6" key="1">
    <citation type="submission" date="2023-10" db="EMBL/GenBank/DDBJ databases">
        <title>Genome assembly of Pristionchus species.</title>
        <authorList>
            <person name="Yoshida K."/>
            <person name="Sommer R.J."/>
        </authorList>
    </citation>
    <scope>NUCLEOTIDE SEQUENCE</scope>
    <source>
        <strain evidence="6">RS5133</strain>
    </source>
</reference>
<dbReference type="GO" id="GO:0005524">
    <property type="term" value="F:ATP binding"/>
    <property type="evidence" value="ECO:0007669"/>
    <property type="project" value="UniProtKB-KW"/>
</dbReference>
<organism evidence="6 7">
    <name type="scientific">Pristionchus fissidentatus</name>
    <dbReference type="NCBI Taxonomy" id="1538716"/>
    <lineage>
        <taxon>Eukaryota</taxon>
        <taxon>Metazoa</taxon>
        <taxon>Ecdysozoa</taxon>
        <taxon>Nematoda</taxon>
        <taxon>Chromadorea</taxon>
        <taxon>Rhabditida</taxon>
        <taxon>Rhabditina</taxon>
        <taxon>Diplogasteromorpha</taxon>
        <taxon>Diplogasteroidea</taxon>
        <taxon>Neodiplogasteridae</taxon>
        <taxon>Pristionchus</taxon>
    </lineage>
</organism>
<evidence type="ECO:0000313" key="6">
    <source>
        <dbReference type="EMBL" id="GMT15615.1"/>
    </source>
</evidence>
<keyword evidence="5" id="KW-0030">Aminoacyl-tRNA synthetase</keyword>
<protein>
    <recommendedName>
        <fullName evidence="8">Isoleucyl-tRNA synthetase</fullName>
    </recommendedName>
</protein>
<dbReference type="Gene3D" id="3.90.740.10">
    <property type="entry name" value="Valyl/Leucyl/Isoleucyl-tRNA synthetase, editing domain"/>
    <property type="match status" value="1"/>
</dbReference>
<evidence type="ECO:0008006" key="8">
    <source>
        <dbReference type="Google" id="ProtNLM"/>
    </source>
</evidence>
<dbReference type="InterPro" id="IPR002301">
    <property type="entry name" value="Ile-tRNA-ligase"/>
</dbReference>
<sequence>FRASTVVPLIPIEFHSQIKYASTFSVHVGFRLDENPNRWMVAWTTTPWTLPSNLALIVYPDLEYVVAKDKTTGVEYIVLECKAQERESRDCCEEVKGSVFVGKTYQPLFPYFAHLKEVRKAFRVLSGTFITTDQGTGVVHQAPYFGEAAFQCCLEHGVISKYMKPICPVDETGKYTSEVADYVGVFVKDADKAIMKRLKESGHLVREGEFHDDYPFCWQSDTPLIY</sequence>
<feature type="non-terminal residue" evidence="6">
    <location>
        <position position="1"/>
    </location>
</feature>
<keyword evidence="4" id="KW-0648">Protein biosynthesis</keyword>
<accession>A0AAV5VCG4</accession>
<dbReference type="GO" id="GO:0004822">
    <property type="term" value="F:isoleucine-tRNA ligase activity"/>
    <property type="evidence" value="ECO:0007669"/>
    <property type="project" value="InterPro"/>
</dbReference>
<comment type="caution">
    <text evidence="6">The sequence shown here is derived from an EMBL/GenBank/DDBJ whole genome shotgun (WGS) entry which is preliminary data.</text>
</comment>
<evidence type="ECO:0000256" key="2">
    <source>
        <dbReference type="ARBA" id="ARBA00022741"/>
    </source>
</evidence>
<proteinExistence type="predicted"/>
<evidence type="ECO:0000256" key="3">
    <source>
        <dbReference type="ARBA" id="ARBA00022840"/>
    </source>
</evidence>
<name>A0AAV5VCG4_9BILA</name>
<dbReference type="PANTHER" id="PTHR42780:SF1">
    <property type="entry name" value="ISOLEUCINE--TRNA LIGASE, CYTOPLASMIC"/>
    <property type="match status" value="1"/>
</dbReference>
<dbReference type="PANTHER" id="PTHR42780">
    <property type="entry name" value="SOLEUCYL-TRNA SYNTHETASE"/>
    <property type="match status" value="1"/>
</dbReference>
<dbReference type="GO" id="GO:0006428">
    <property type="term" value="P:isoleucyl-tRNA aminoacylation"/>
    <property type="evidence" value="ECO:0007669"/>
    <property type="project" value="InterPro"/>
</dbReference>
<evidence type="ECO:0000313" key="7">
    <source>
        <dbReference type="Proteomes" id="UP001432322"/>
    </source>
</evidence>
<dbReference type="Proteomes" id="UP001432322">
    <property type="component" value="Unassembled WGS sequence"/>
</dbReference>
<dbReference type="SUPFAM" id="SSF50677">
    <property type="entry name" value="ValRS/IleRS/LeuRS editing domain"/>
    <property type="match status" value="1"/>
</dbReference>
<dbReference type="PRINTS" id="PR00984">
    <property type="entry name" value="TRNASYNTHILE"/>
</dbReference>
<keyword evidence="7" id="KW-1185">Reference proteome</keyword>
<dbReference type="GO" id="GO:0002161">
    <property type="term" value="F:aminoacyl-tRNA deacylase activity"/>
    <property type="evidence" value="ECO:0007669"/>
    <property type="project" value="InterPro"/>
</dbReference>